<evidence type="ECO:0000313" key="2">
    <source>
        <dbReference type="EMBL" id="GII49333.1"/>
    </source>
</evidence>
<dbReference type="EMBL" id="BOOQ01000041">
    <property type="protein sequence ID" value="GII49333.1"/>
    <property type="molecule type" value="Genomic_DNA"/>
</dbReference>
<keyword evidence="1" id="KW-0472">Membrane</keyword>
<evidence type="ECO:0000313" key="3">
    <source>
        <dbReference type="Proteomes" id="UP000644610"/>
    </source>
</evidence>
<name>A0A8J3UNS2_9ACTN</name>
<feature type="transmembrane region" description="Helical" evidence="1">
    <location>
        <begin position="38"/>
        <end position="59"/>
    </location>
</feature>
<proteinExistence type="predicted"/>
<gene>
    <name evidence="2" type="ORF">Psi02_57570</name>
</gene>
<dbReference type="AlphaFoldDB" id="A0A8J3UNS2"/>
<evidence type="ECO:0000256" key="1">
    <source>
        <dbReference type="SAM" id="Phobius"/>
    </source>
</evidence>
<keyword evidence="3" id="KW-1185">Reference proteome</keyword>
<dbReference type="Proteomes" id="UP000644610">
    <property type="component" value="Unassembled WGS sequence"/>
</dbReference>
<sequence>MEAGYAFALQTGWNRDPGFGRPFRRIMLGWLESIDPSLAAALISAVVSVAVAVMTVLLAPTLKYGLDSRLESRKLDLHYRSEQRKALREHIARHKGRILETAADLNDRLANFVRLADAKDWLVLEGRYPGGSYSRTFAQRLISHWCVIQQFTDSAIYVDATVATKGDLAFLKILRLNIGIWTDASLFEGLPYDPARATEHFFQGQLSDMVTSLLASADGDGDMTLGELRRAFTAALDDEPETYRSIFMFLDGLQPGRLKYQRLLAAHLMLMITLNDFGYDHQRTAPERMRRVVDLLDPLIRRNFVLLLREAHVEEQTEVKALLAMLALPGDK</sequence>
<comment type="caution">
    <text evidence="2">The sequence shown here is derived from an EMBL/GenBank/DDBJ whole genome shotgun (WGS) entry which is preliminary data.</text>
</comment>
<accession>A0A8J3UNS2</accession>
<protein>
    <submittedName>
        <fullName evidence="2">Uncharacterized protein</fullName>
    </submittedName>
</protein>
<keyword evidence="1" id="KW-0812">Transmembrane</keyword>
<keyword evidence="1" id="KW-1133">Transmembrane helix</keyword>
<organism evidence="2 3">
    <name type="scientific">Planotetraspora silvatica</name>
    <dbReference type="NCBI Taxonomy" id="234614"/>
    <lineage>
        <taxon>Bacteria</taxon>
        <taxon>Bacillati</taxon>
        <taxon>Actinomycetota</taxon>
        <taxon>Actinomycetes</taxon>
        <taxon>Streptosporangiales</taxon>
        <taxon>Streptosporangiaceae</taxon>
        <taxon>Planotetraspora</taxon>
    </lineage>
</organism>
<reference evidence="2" key="1">
    <citation type="submission" date="2021-01" db="EMBL/GenBank/DDBJ databases">
        <title>Whole genome shotgun sequence of Planotetraspora silvatica NBRC 100141.</title>
        <authorList>
            <person name="Komaki H."/>
            <person name="Tamura T."/>
        </authorList>
    </citation>
    <scope>NUCLEOTIDE SEQUENCE</scope>
    <source>
        <strain evidence="2">NBRC 100141</strain>
    </source>
</reference>